<organism evidence="7 8">
    <name type="scientific">Pichia membranifaciens</name>
    <dbReference type="NCBI Taxonomy" id="4926"/>
    <lineage>
        <taxon>Eukaryota</taxon>
        <taxon>Fungi</taxon>
        <taxon>Dikarya</taxon>
        <taxon>Ascomycota</taxon>
        <taxon>Saccharomycotina</taxon>
        <taxon>Pichiomycetes</taxon>
        <taxon>Pichiales</taxon>
        <taxon>Pichiaceae</taxon>
        <taxon>Pichia</taxon>
    </lineage>
</organism>
<keyword evidence="3" id="KW-1133">Transmembrane helix</keyword>
<dbReference type="Proteomes" id="UP000186136">
    <property type="component" value="Unassembled WGS sequence"/>
</dbReference>
<dbReference type="PANTHER" id="PTHR15407:SF28">
    <property type="entry name" value="RIBITOL-5-PHOSPHATE TRANSFERASE FKTN"/>
    <property type="match status" value="1"/>
</dbReference>
<proteinExistence type="predicted"/>
<feature type="domain" description="LicD/FKTN/FKRP nucleotidyltransferase" evidence="6">
    <location>
        <begin position="336"/>
        <end position="554"/>
    </location>
</feature>
<dbReference type="AlphaFoldDB" id="A0A1Q2YIP0"/>
<dbReference type="GO" id="GO:0009100">
    <property type="term" value="P:glycoprotein metabolic process"/>
    <property type="evidence" value="ECO:0007669"/>
    <property type="project" value="UniProtKB-ARBA"/>
</dbReference>
<evidence type="ECO:0000259" key="6">
    <source>
        <dbReference type="Pfam" id="PF04991"/>
    </source>
</evidence>
<evidence type="ECO:0000256" key="1">
    <source>
        <dbReference type="ARBA" id="ARBA00004167"/>
    </source>
</evidence>
<gene>
    <name evidence="7" type="ORF">PMKS-002885</name>
</gene>
<accession>A0A1Q2YIP0</accession>
<evidence type="ECO:0000313" key="7">
    <source>
        <dbReference type="EMBL" id="GAV29385.1"/>
    </source>
</evidence>
<comment type="caution">
    <text evidence="7">The sequence shown here is derived from an EMBL/GenBank/DDBJ whole genome shotgun (WGS) entry which is preliminary data.</text>
</comment>
<dbReference type="GO" id="GO:0016020">
    <property type="term" value="C:membrane"/>
    <property type="evidence" value="ECO:0007669"/>
    <property type="project" value="UniProtKB-SubCell"/>
</dbReference>
<evidence type="ECO:0000313" key="8">
    <source>
        <dbReference type="Proteomes" id="UP000186136"/>
    </source>
</evidence>
<keyword evidence="2" id="KW-0812">Transmembrane</keyword>
<dbReference type="OrthoDB" id="444255at2759"/>
<evidence type="ECO:0000256" key="3">
    <source>
        <dbReference type="ARBA" id="ARBA00022989"/>
    </source>
</evidence>
<name>A0A1Q2YIP0_9ASCO</name>
<comment type="subcellular location">
    <subcellularLocation>
        <location evidence="1">Membrane</location>
        <topology evidence="1">Single-pass membrane protein</topology>
    </subcellularLocation>
</comment>
<keyword evidence="8" id="KW-1185">Reference proteome</keyword>
<protein>
    <recommendedName>
        <fullName evidence="6">LicD/FKTN/FKRP nucleotidyltransferase domain-containing protein</fullName>
    </recommendedName>
</protein>
<dbReference type="Pfam" id="PF04991">
    <property type="entry name" value="LicD"/>
    <property type="match status" value="1"/>
</dbReference>
<dbReference type="InterPro" id="IPR007074">
    <property type="entry name" value="LicD/FKTN/FKRP_NTP_transf"/>
</dbReference>
<evidence type="ECO:0000256" key="5">
    <source>
        <dbReference type="SAM" id="MobiDB-lite"/>
    </source>
</evidence>
<dbReference type="PANTHER" id="PTHR15407">
    <property type="entry name" value="FUKUTIN-RELATED"/>
    <property type="match status" value="1"/>
</dbReference>
<dbReference type="EMBL" id="BDGI01000115">
    <property type="protein sequence ID" value="GAV29385.1"/>
    <property type="molecule type" value="Genomic_DNA"/>
</dbReference>
<sequence>MAVYLRHLQEQLNSGVNSMPFSWEDWVDLSYLNRFLNGQGRSCASFLTDYQISLKYEMDESLPSTEYANKSFCLDNVDYLKTPNGKYRDEKLLPGFNFMQRINEKSSFIGKVFNAKSYLLSYAPTPSLIYFLNENGTYYKIKPYQATSMMQNGLFESFTEKSMFAGFDPVKEFGNLEEKYLTHNENDFADQLLKTKNFELKIPEGNFYLNTDELFADLYKKDPSLLEENEKRFLDSVEYSKAADAEDVKKYFNEVNILWPASYNAHKLKENGGHYDARFFSGFVSEMPFSEFTFHSPYYIPEELDRRPLDNPTSRRTIILSHLLHTLLTATFHDGLYMFPAHGSLLSWYFTSMSFPYDGDGDVQMPVADLAEFCLRYNNSLIVQNPKYGLGKYYIDCTSSLTHRGKEAGTNNIDARVVDVDTGMFVDVTGLGVSADRLTASNMNKLNGWIPKHVRSKYPLSKADSKRGRRQGALASNKHKNEAAKAIQKAEANDKEMVNNVLKIHSENKIYNCRNDHYYTYEQLSPVRLTLFEGAPTFVPASKNSLTSILEQEYSALSLRRVAWEDWVYLKPLHMWVHADDVYWACVVNNLQPTTAAGKSKNKKKAKGNKKNVKGVNVVGCYTGNEATIISEMIKSSLYEITSEEVLKHKDERRPSMNIVEELYHDNLLNSVHAKEMAIYHSGWEWKTPSIHDYHGVPTKWKDLAQWMLQDHAPPRMPLFDYLSYVEAADQGKEVLILPSNETGIQW</sequence>
<feature type="region of interest" description="Disordered" evidence="5">
    <location>
        <begin position="460"/>
        <end position="482"/>
    </location>
</feature>
<evidence type="ECO:0000256" key="4">
    <source>
        <dbReference type="ARBA" id="ARBA00023136"/>
    </source>
</evidence>
<reference evidence="7 8" key="1">
    <citation type="submission" date="2016-08" db="EMBL/GenBank/DDBJ databases">
        <title>Whole genome shotgun sequence of Pichia membranifaciens KS47-1.</title>
        <authorList>
            <person name="Konishi M."/>
            <person name="Ishida M."/>
            <person name="Arakawa T."/>
            <person name="Kato Y."/>
            <person name="Horiuchi J."/>
        </authorList>
    </citation>
    <scope>NUCLEOTIDE SEQUENCE [LARGE SCALE GENOMIC DNA]</scope>
    <source>
        <strain evidence="7 8">KS47-1</strain>
    </source>
</reference>
<keyword evidence="4" id="KW-0472">Membrane</keyword>
<dbReference type="InterPro" id="IPR009644">
    <property type="entry name" value="FKTN/MNN4/W02B3.4-1"/>
</dbReference>
<evidence type="ECO:0000256" key="2">
    <source>
        <dbReference type="ARBA" id="ARBA00022692"/>
    </source>
</evidence>